<dbReference type="GO" id="GO:0008053">
    <property type="term" value="P:mitochondrial fusion"/>
    <property type="evidence" value="ECO:0007669"/>
    <property type="project" value="TreeGrafter"/>
</dbReference>
<dbReference type="Proteomes" id="UP000828390">
    <property type="component" value="Unassembled WGS sequence"/>
</dbReference>
<name>A0A9D4NGU0_DREPO</name>
<dbReference type="SUPFAM" id="SSF52540">
    <property type="entry name" value="P-loop containing nucleoside triphosphate hydrolases"/>
    <property type="match status" value="1"/>
</dbReference>
<dbReference type="InterPro" id="IPR045063">
    <property type="entry name" value="Dynamin_N"/>
</dbReference>
<proteinExistence type="predicted"/>
<sequence length="270" mass="30346">MQVCEEILDFLRQSETITKGVDDIFRYAAGKIEVPEIPVCHVELSQIKLDAVMTMLKRSHVKITVLGRNSCGKSTVINALLGSDVLPMGMGHVTNWFVHMQGTDLLEGFVETENEPGVQKPINSLQELASALQDEHVATNSTVKVSWPKEMCPLLSHDLVIIDRCLHFRTIYFPLGATTCYYICASSSAFDLKIVPHVGTVAELYKKLCRDLDKYSDRLTLVQKRIKIKEDDANQKHDSLLNKFEAAICRVQEEIQITVSSVREQNLGQL</sequence>
<dbReference type="InterPro" id="IPR027417">
    <property type="entry name" value="P-loop_NTPase"/>
</dbReference>
<accession>A0A9D4NGU0</accession>
<evidence type="ECO:0000256" key="2">
    <source>
        <dbReference type="ARBA" id="ARBA00022741"/>
    </source>
</evidence>
<dbReference type="Gene3D" id="3.40.50.300">
    <property type="entry name" value="P-loop containing nucleotide triphosphate hydrolases"/>
    <property type="match status" value="1"/>
</dbReference>
<feature type="domain" description="Dynamin N-terminal" evidence="6">
    <location>
        <begin position="63"/>
        <end position="163"/>
    </location>
</feature>
<dbReference type="PANTHER" id="PTHR10465:SF3">
    <property type="entry name" value="TRANSMEMBRANE GTPASE MARF-RELATED"/>
    <property type="match status" value="1"/>
</dbReference>
<protein>
    <recommendedName>
        <fullName evidence="6">Dynamin N-terminal domain-containing protein</fullName>
    </recommendedName>
</protein>
<evidence type="ECO:0000256" key="3">
    <source>
        <dbReference type="ARBA" id="ARBA00022801"/>
    </source>
</evidence>
<dbReference type="EMBL" id="JAIWYP010000001">
    <property type="protein sequence ID" value="KAH3892947.1"/>
    <property type="molecule type" value="Genomic_DNA"/>
</dbReference>
<comment type="caution">
    <text evidence="7">The sequence shown here is derived from an EMBL/GenBank/DDBJ whole genome shotgun (WGS) entry which is preliminary data.</text>
</comment>
<reference evidence="7" key="1">
    <citation type="journal article" date="2019" name="bioRxiv">
        <title>The Genome of the Zebra Mussel, Dreissena polymorpha: A Resource for Invasive Species Research.</title>
        <authorList>
            <person name="McCartney M.A."/>
            <person name="Auch B."/>
            <person name="Kono T."/>
            <person name="Mallez S."/>
            <person name="Zhang Y."/>
            <person name="Obille A."/>
            <person name="Becker A."/>
            <person name="Abrahante J.E."/>
            <person name="Garbe J."/>
            <person name="Badalamenti J.P."/>
            <person name="Herman A."/>
            <person name="Mangelson H."/>
            <person name="Liachko I."/>
            <person name="Sullivan S."/>
            <person name="Sone E.D."/>
            <person name="Koren S."/>
            <person name="Silverstein K.A.T."/>
            <person name="Beckman K.B."/>
            <person name="Gohl D.M."/>
        </authorList>
    </citation>
    <scope>NUCLEOTIDE SEQUENCE</scope>
    <source>
        <strain evidence="7">Duluth1</strain>
        <tissue evidence="7">Whole animal</tissue>
    </source>
</reference>
<evidence type="ECO:0000256" key="5">
    <source>
        <dbReference type="ARBA" id="ARBA00023136"/>
    </source>
</evidence>
<keyword evidence="3" id="KW-0378">Hydrolase</keyword>
<dbReference type="PANTHER" id="PTHR10465">
    <property type="entry name" value="TRANSMEMBRANE GTPASE FZO1"/>
    <property type="match status" value="1"/>
</dbReference>
<evidence type="ECO:0000259" key="6">
    <source>
        <dbReference type="Pfam" id="PF00350"/>
    </source>
</evidence>
<dbReference type="AlphaFoldDB" id="A0A9D4NGU0"/>
<evidence type="ECO:0000313" key="7">
    <source>
        <dbReference type="EMBL" id="KAH3892947.1"/>
    </source>
</evidence>
<keyword evidence="8" id="KW-1185">Reference proteome</keyword>
<dbReference type="GO" id="GO:0051646">
    <property type="term" value="P:mitochondrion localization"/>
    <property type="evidence" value="ECO:0007669"/>
    <property type="project" value="TreeGrafter"/>
</dbReference>
<reference evidence="7" key="2">
    <citation type="submission" date="2020-11" db="EMBL/GenBank/DDBJ databases">
        <authorList>
            <person name="McCartney M.A."/>
            <person name="Auch B."/>
            <person name="Kono T."/>
            <person name="Mallez S."/>
            <person name="Becker A."/>
            <person name="Gohl D.M."/>
            <person name="Silverstein K.A.T."/>
            <person name="Koren S."/>
            <person name="Bechman K.B."/>
            <person name="Herman A."/>
            <person name="Abrahante J.E."/>
            <person name="Garbe J."/>
        </authorList>
    </citation>
    <scope>NUCLEOTIDE SEQUENCE</scope>
    <source>
        <strain evidence="7">Duluth1</strain>
        <tissue evidence="7">Whole animal</tissue>
    </source>
</reference>
<keyword evidence="4" id="KW-0342">GTP-binding</keyword>
<evidence type="ECO:0000313" key="8">
    <source>
        <dbReference type="Proteomes" id="UP000828390"/>
    </source>
</evidence>
<dbReference type="InterPro" id="IPR027094">
    <property type="entry name" value="Mitofusin_fam"/>
</dbReference>
<keyword evidence="5" id="KW-0472">Membrane</keyword>
<comment type="subcellular location">
    <subcellularLocation>
        <location evidence="1">Membrane</location>
    </subcellularLocation>
</comment>
<evidence type="ECO:0000256" key="4">
    <source>
        <dbReference type="ARBA" id="ARBA00023134"/>
    </source>
</evidence>
<dbReference type="GO" id="GO:0005741">
    <property type="term" value="C:mitochondrial outer membrane"/>
    <property type="evidence" value="ECO:0007669"/>
    <property type="project" value="TreeGrafter"/>
</dbReference>
<dbReference type="GO" id="GO:0003924">
    <property type="term" value="F:GTPase activity"/>
    <property type="evidence" value="ECO:0007669"/>
    <property type="project" value="InterPro"/>
</dbReference>
<keyword evidence="2" id="KW-0547">Nucleotide-binding</keyword>
<organism evidence="7 8">
    <name type="scientific">Dreissena polymorpha</name>
    <name type="common">Zebra mussel</name>
    <name type="synonym">Mytilus polymorpha</name>
    <dbReference type="NCBI Taxonomy" id="45954"/>
    <lineage>
        <taxon>Eukaryota</taxon>
        <taxon>Metazoa</taxon>
        <taxon>Spiralia</taxon>
        <taxon>Lophotrochozoa</taxon>
        <taxon>Mollusca</taxon>
        <taxon>Bivalvia</taxon>
        <taxon>Autobranchia</taxon>
        <taxon>Heteroconchia</taxon>
        <taxon>Euheterodonta</taxon>
        <taxon>Imparidentia</taxon>
        <taxon>Neoheterodontei</taxon>
        <taxon>Myida</taxon>
        <taxon>Dreissenoidea</taxon>
        <taxon>Dreissenidae</taxon>
        <taxon>Dreissena</taxon>
    </lineage>
</organism>
<dbReference type="Pfam" id="PF00350">
    <property type="entry name" value="Dynamin_N"/>
    <property type="match status" value="1"/>
</dbReference>
<gene>
    <name evidence="7" type="ORF">DPMN_017083</name>
</gene>
<dbReference type="GO" id="GO:0005525">
    <property type="term" value="F:GTP binding"/>
    <property type="evidence" value="ECO:0007669"/>
    <property type="project" value="UniProtKB-KW"/>
</dbReference>
<evidence type="ECO:0000256" key="1">
    <source>
        <dbReference type="ARBA" id="ARBA00004370"/>
    </source>
</evidence>